<dbReference type="Gene3D" id="2.130.10.10">
    <property type="entry name" value="YVTN repeat-like/Quinoprotein amine dehydrogenase"/>
    <property type="match status" value="1"/>
</dbReference>
<gene>
    <name evidence="2" type="ORF">BGLFYP119_02615</name>
</gene>
<evidence type="ECO:0000313" key="2">
    <source>
        <dbReference type="EMBL" id="VYT28050.1"/>
    </source>
</evidence>
<dbReference type="EMBL" id="CACRST010000025">
    <property type="protein sequence ID" value="VYT28050.1"/>
    <property type="molecule type" value="Genomic_DNA"/>
</dbReference>
<dbReference type="AlphaFoldDB" id="A0A6N2VDQ6"/>
<reference evidence="2" key="1">
    <citation type="submission" date="2019-11" db="EMBL/GenBank/DDBJ databases">
        <authorList>
            <person name="Feng L."/>
        </authorList>
    </citation>
    <scope>NUCLEOTIDE SEQUENCE</scope>
    <source>
        <strain evidence="2">BgluceraseaLFYP119</strain>
    </source>
</reference>
<name>A0A6N2VDQ6_9FIRM</name>
<accession>A0A6N2VDQ6</accession>
<sequence>MKGKKFLFVTAVFALFLFTPLCVSASDLRLPDSAWDVNYTVEVSAPDGGVNFRWGPGVEYGKIQESMIPNGTLLPIFKEATAQNGNNWGLTDYNDTSGWIALTQVSVVADSTSEPEKGIVFKHFMENGMEYATVTSYDKEGKTLWTYKTDSYEGAQCNRVSEIGQQNGYFYLVEDGVVAALDVLTGEIVWKNEEFIGAGTEKGYVFDKNGTLYISGYLGPDLFIVDKNGKTLYRKDSFEKGYWPYEMELKDENILRIHFESDMEGKGTQPWMEIRLEELEYR</sequence>
<dbReference type="InterPro" id="IPR015943">
    <property type="entry name" value="WD40/YVTN_repeat-like_dom_sf"/>
</dbReference>
<feature type="signal peptide" evidence="1">
    <location>
        <begin position="1"/>
        <end position="25"/>
    </location>
</feature>
<proteinExistence type="predicted"/>
<feature type="chain" id="PRO_5026735533" evidence="1">
    <location>
        <begin position="26"/>
        <end position="282"/>
    </location>
</feature>
<keyword evidence="1" id="KW-0732">Signal</keyword>
<dbReference type="InterPro" id="IPR011047">
    <property type="entry name" value="Quinoprotein_ADH-like_sf"/>
</dbReference>
<protein>
    <submittedName>
        <fullName evidence="2">Uncharacterized protein</fullName>
    </submittedName>
</protein>
<evidence type="ECO:0000256" key="1">
    <source>
        <dbReference type="SAM" id="SignalP"/>
    </source>
</evidence>
<organism evidence="2">
    <name type="scientific">Blautia glucerasea</name>
    <dbReference type="NCBI Taxonomy" id="536633"/>
    <lineage>
        <taxon>Bacteria</taxon>
        <taxon>Bacillati</taxon>
        <taxon>Bacillota</taxon>
        <taxon>Clostridia</taxon>
        <taxon>Lachnospirales</taxon>
        <taxon>Lachnospiraceae</taxon>
        <taxon>Blautia</taxon>
    </lineage>
</organism>
<dbReference type="RefSeq" id="WP_156355155.1">
    <property type="nucleotide sequence ID" value="NZ_CACRST010000025.1"/>
</dbReference>
<dbReference type="SUPFAM" id="SSF50998">
    <property type="entry name" value="Quinoprotein alcohol dehydrogenase-like"/>
    <property type="match status" value="1"/>
</dbReference>